<dbReference type="eggNOG" id="COG3284">
    <property type="taxonomic scope" value="Bacteria"/>
</dbReference>
<evidence type="ECO:0000256" key="1">
    <source>
        <dbReference type="ARBA" id="ARBA00022741"/>
    </source>
</evidence>
<protein>
    <submittedName>
        <fullName evidence="6">Helix-turn-helix Fis-type</fullName>
    </submittedName>
</protein>
<reference evidence="7" key="1">
    <citation type="submission" date="2009-10" db="EMBL/GenBank/DDBJ databases">
        <title>The complete chromosome of Gordonia bronchialis DSM 43247.</title>
        <authorList>
            <consortium name="US DOE Joint Genome Institute (JGI-PGF)"/>
            <person name="Lucas S."/>
            <person name="Copeland A."/>
            <person name="Lapidus A."/>
            <person name="Glavina del Rio T."/>
            <person name="Dalin E."/>
            <person name="Tice H."/>
            <person name="Bruce D."/>
            <person name="Goodwin L."/>
            <person name="Pitluck S."/>
            <person name="Kyrpides N."/>
            <person name="Mavromatis K."/>
            <person name="Ivanova N."/>
            <person name="Ovchinnikova G."/>
            <person name="Saunders E."/>
            <person name="Brettin T."/>
            <person name="Detter J.C."/>
            <person name="Han C."/>
            <person name="Larimer F."/>
            <person name="Land M."/>
            <person name="Hauser L."/>
            <person name="Markowitz V."/>
            <person name="Cheng J.-F."/>
            <person name="Hugenholtz P."/>
            <person name="Woyke T."/>
            <person name="Wu D."/>
            <person name="Jando M."/>
            <person name="Schneider S."/>
            <person name="Goeker M."/>
            <person name="Klenk H.-P."/>
            <person name="Eisen J.A."/>
        </authorList>
    </citation>
    <scope>NUCLEOTIDE SEQUENCE [LARGE SCALE GENOMIC DNA]</scope>
    <source>
        <strain evidence="7">ATCC 25592 / DSM 43247 / BCRC 13721 / JCM 3198 / KCTC 3076 / NBRC 16047 / NCTC 10667</strain>
    </source>
</reference>
<dbReference type="InterPro" id="IPR002197">
    <property type="entry name" value="HTH_Fis"/>
</dbReference>
<dbReference type="Gene3D" id="1.10.8.60">
    <property type="match status" value="1"/>
</dbReference>
<reference evidence="6 7" key="2">
    <citation type="journal article" date="2010" name="Stand. Genomic Sci.">
        <title>Complete genome sequence of Gordonia bronchialis type strain (3410).</title>
        <authorList>
            <person name="Ivanova N."/>
            <person name="Sikorski J."/>
            <person name="Jando M."/>
            <person name="Lapidus A."/>
            <person name="Nolan M."/>
            <person name="Lucas S."/>
            <person name="Del Rio T.G."/>
            <person name="Tice H."/>
            <person name="Copeland A."/>
            <person name="Cheng J.F."/>
            <person name="Chen F."/>
            <person name="Bruce D."/>
            <person name="Goodwin L."/>
            <person name="Pitluck S."/>
            <person name="Mavromatis K."/>
            <person name="Ovchinnikova G."/>
            <person name="Pati A."/>
            <person name="Chen A."/>
            <person name="Palaniappan K."/>
            <person name="Land M."/>
            <person name="Hauser L."/>
            <person name="Chang Y.J."/>
            <person name="Jeffries C.D."/>
            <person name="Chain P."/>
            <person name="Saunders E."/>
            <person name="Han C."/>
            <person name="Detter J.C."/>
            <person name="Brettin T."/>
            <person name="Rohde M."/>
            <person name="Goker M."/>
            <person name="Bristow J."/>
            <person name="Eisen J.A."/>
            <person name="Markowitz V."/>
            <person name="Hugenholtz P."/>
            <person name="Klenk H.P."/>
            <person name="Kyrpides N.C."/>
        </authorList>
    </citation>
    <scope>NUCLEOTIDE SEQUENCE [LARGE SCALE GENOMIC DNA]</scope>
    <source>
        <strain evidence="7">ATCC 25592 / DSM 43247 / BCRC 13721 / JCM 3198 / KCTC 3076 / NBRC 16047 / NCTC 10667</strain>
    </source>
</reference>
<name>D0LAB0_GORB4</name>
<feature type="domain" description="Sigma-54 factor interaction" evidence="5">
    <location>
        <begin position="455"/>
        <end position="516"/>
    </location>
</feature>
<dbReference type="RefSeq" id="WP_012832031.1">
    <property type="nucleotide sequence ID" value="NC_013441.1"/>
</dbReference>
<dbReference type="GO" id="GO:0043565">
    <property type="term" value="F:sequence-specific DNA binding"/>
    <property type="evidence" value="ECO:0007669"/>
    <property type="project" value="InterPro"/>
</dbReference>
<dbReference type="HOGENOM" id="CLU_000445_8_12_11"/>
<dbReference type="SUPFAM" id="SSF52540">
    <property type="entry name" value="P-loop containing nucleoside triphosphate hydrolases"/>
    <property type="match status" value="1"/>
</dbReference>
<accession>D0LAB0</accession>
<dbReference type="OrthoDB" id="5496274at2"/>
<evidence type="ECO:0000259" key="5">
    <source>
        <dbReference type="PROSITE" id="PS50045"/>
    </source>
</evidence>
<organism evidence="6 7">
    <name type="scientific">Gordonia bronchialis (strain ATCC 25592 / DSM 43247 / BCRC 13721 / JCM 3198 / KCTC 3076 / NBRC 16047 / NCTC 10667)</name>
    <name type="common">Rhodococcus bronchialis</name>
    <dbReference type="NCBI Taxonomy" id="526226"/>
    <lineage>
        <taxon>Bacteria</taxon>
        <taxon>Bacillati</taxon>
        <taxon>Actinomycetota</taxon>
        <taxon>Actinomycetes</taxon>
        <taxon>Mycobacteriales</taxon>
        <taxon>Gordoniaceae</taxon>
        <taxon>Gordonia</taxon>
    </lineage>
</organism>
<dbReference type="InterPro" id="IPR027417">
    <property type="entry name" value="P-loop_NTPase"/>
</dbReference>
<keyword evidence="2" id="KW-0067">ATP-binding</keyword>
<dbReference type="PROSITE" id="PS50045">
    <property type="entry name" value="SIGMA54_INTERACT_4"/>
    <property type="match status" value="1"/>
</dbReference>
<evidence type="ECO:0000313" key="7">
    <source>
        <dbReference type="Proteomes" id="UP000001219"/>
    </source>
</evidence>
<evidence type="ECO:0000313" key="6">
    <source>
        <dbReference type="EMBL" id="ACY19439.1"/>
    </source>
</evidence>
<proteinExistence type="predicted"/>
<dbReference type="Pfam" id="PF25601">
    <property type="entry name" value="AAA_lid_14"/>
    <property type="match status" value="1"/>
</dbReference>
<evidence type="ECO:0000256" key="3">
    <source>
        <dbReference type="ARBA" id="ARBA00023015"/>
    </source>
</evidence>
<dbReference type="Gene3D" id="1.10.10.60">
    <property type="entry name" value="Homeodomain-like"/>
    <property type="match status" value="1"/>
</dbReference>
<dbReference type="Proteomes" id="UP000001219">
    <property type="component" value="Chromosome"/>
</dbReference>
<keyword evidence="3" id="KW-0805">Transcription regulation</keyword>
<gene>
    <name evidence="6" type="ordered locus">Gbro_0087</name>
</gene>
<dbReference type="InterPro" id="IPR002078">
    <property type="entry name" value="Sigma_54_int"/>
</dbReference>
<dbReference type="InterPro" id="IPR058031">
    <property type="entry name" value="AAA_lid_NorR"/>
</dbReference>
<dbReference type="EMBL" id="CP001802">
    <property type="protein sequence ID" value="ACY19439.1"/>
    <property type="molecule type" value="Genomic_DNA"/>
</dbReference>
<dbReference type="PRINTS" id="PR01590">
    <property type="entry name" value="HTHFIS"/>
</dbReference>
<dbReference type="KEGG" id="gbr:Gbro_0087"/>
<dbReference type="AlphaFoldDB" id="D0LAB0"/>
<dbReference type="GO" id="GO:0006355">
    <property type="term" value="P:regulation of DNA-templated transcription"/>
    <property type="evidence" value="ECO:0007669"/>
    <property type="project" value="InterPro"/>
</dbReference>
<sequence>MSQQRDQQLRIAAARADFLEFGPQGAAGVDDVVAASWSRSRSAGVDADRYEVAFHSDVDFDSRLARCARPVIDRLADDMSDIPVTIAFTDAAARIVDRRDCSTAVGRVLDRVDFALGFSFDEGSIGTNGVGTVFEVGAPVSVVGSEHFNQALTPFACAGTPIWDPLTRRMAGVLDVSMLSDSWNPLIEPLIRAAASDIGRNLLLDRSPAKRALFETFLRADTRPRQAVMAVGDTVMANEFARDLLTPDEQASIAQFAEFLMSRHDRSTQSLTLPGGRRIRLRTNSISCNGDTVGMVILLDEEQAPDPVVADDGPRTLPALPSPDIGVSPAWRSARTEVLTALTAHEAVLVLGESGTGRCTLVGDVFGSLHEDAPVIVVDATADDPEPLPDLGPGPALVVLRNLDRMPAESLDAIDGVIRAAIRAGHDVAATMEPVPDSPRDPIPHSRLLFRFDRSVAVPPLRLRTADLPAVVDRVVKTISPQRSHRLSPKAMRMITGFHWPGNIVQLREALEFALRRRPVGEIQPEDLPGFCRSTAHRALTPLESAERDAIIAALESHGGNRLHAAAALGMSRSTLYRKLRVYGILSV</sequence>
<dbReference type="GO" id="GO:0005524">
    <property type="term" value="F:ATP binding"/>
    <property type="evidence" value="ECO:0007669"/>
    <property type="project" value="UniProtKB-KW"/>
</dbReference>
<dbReference type="InterPro" id="IPR009057">
    <property type="entry name" value="Homeodomain-like_sf"/>
</dbReference>
<dbReference type="InterPro" id="IPR029016">
    <property type="entry name" value="GAF-like_dom_sf"/>
</dbReference>
<keyword evidence="7" id="KW-1185">Reference proteome</keyword>
<dbReference type="STRING" id="526226.Gbro_0087"/>
<keyword evidence="1" id="KW-0547">Nucleotide-binding</keyword>
<dbReference type="Pfam" id="PF02954">
    <property type="entry name" value="HTH_8"/>
    <property type="match status" value="1"/>
</dbReference>
<evidence type="ECO:0000256" key="4">
    <source>
        <dbReference type="ARBA" id="ARBA00023163"/>
    </source>
</evidence>
<dbReference type="SUPFAM" id="SSF46689">
    <property type="entry name" value="Homeodomain-like"/>
    <property type="match status" value="1"/>
</dbReference>
<keyword evidence="4" id="KW-0804">Transcription</keyword>
<dbReference type="PANTHER" id="PTHR32071:SF122">
    <property type="entry name" value="SIGMA FACTOR"/>
    <property type="match status" value="1"/>
</dbReference>
<dbReference type="Gene3D" id="3.30.450.40">
    <property type="match status" value="1"/>
</dbReference>
<dbReference type="PANTHER" id="PTHR32071">
    <property type="entry name" value="TRANSCRIPTIONAL REGULATORY PROTEIN"/>
    <property type="match status" value="1"/>
</dbReference>
<evidence type="ECO:0000256" key="2">
    <source>
        <dbReference type="ARBA" id="ARBA00022840"/>
    </source>
</evidence>